<evidence type="ECO:0000256" key="3">
    <source>
        <dbReference type="ARBA" id="ARBA00022968"/>
    </source>
</evidence>
<dbReference type="GO" id="GO:0016491">
    <property type="term" value="F:oxidoreductase activity"/>
    <property type="evidence" value="ECO:0007669"/>
    <property type="project" value="InterPro"/>
</dbReference>
<dbReference type="GO" id="GO:0030313">
    <property type="term" value="C:cell envelope"/>
    <property type="evidence" value="ECO:0007669"/>
    <property type="project" value="UniProtKB-SubCell"/>
</dbReference>
<keyword evidence="3" id="KW-0735">Signal-anchor</keyword>
<evidence type="ECO:0000313" key="7">
    <source>
        <dbReference type="EMBL" id="MCC2030175.1"/>
    </source>
</evidence>
<proteinExistence type="predicted"/>
<feature type="domain" description="Thioredoxin" evidence="6">
    <location>
        <begin position="55"/>
        <end position="219"/>
    </location>
</feature>
<evidence type="ECO:0000256" key="2">
    <source>
        <dbReference type="ARBA" id="ARBA00022748"/>
    </source>
</evidence>
<dbReference type="Gene3D" id="3.40.30.10">
    <property type="entry name" value="Glutaredoxin"/>
    <property type="match status" value="1"/>
</dbReference>
<gene>
    <name evidence="7" type="ORF">KEC56_11725</name>
</gene>
<dbReference type="Pfam" id="PF08534">
    <property type="entry name" value="Redoxin"/>
    <property type="match status" value="1"/>
</dbReference>
<organism evidence="7 8">
    <name type="scientific">Microbacterium tenebrionis</name>
    <dbReference type="NCBI Taxonomy" id="2830665"/>
    <lineage>
        <taxon>Bacteria</taxon>
        <taxon>Bacillati</taxon>
        <taxon>Actinomycetota</taxon>
        <taxon>Actinomycetes</taxon>
        <taxon>Micrococcales</taxon>
        <taxon>Microbacteriaceae</taxon>
        <taxon>Microbacterium</taxon>
    </lineage>
</organism>
<sequence>MSLEQTDSPARPYGINRRSAYRRRALTALTTVLVLSVLGACAPNDSLAQQYRAGDEKGYIAGDFQVVEIPESERGEPVVFDGVTEIGTSVSSDGYRGEVLVVNFWYAACGPCIVEAPLLEQVWQEYQNDDVSFLGVNTYDQPATALSFAKDNGVTYPSVIDVVDGRVKLAFAQATPIQATPTTLVIDRQGRVAARIIGQLASASILSTLVSDTLDEDVP</sequence>
<reference evidence="7" key="1">
    <citation type="submission" date="2021-04" db="EMBL/GenBank/DDBJ databases">
        <title>Microbacterium tenobrionis sp. nov. and Microbacterium allomyrinae sp. nov., isolated from larvae of Tenobrio molitor and Allomyrina dichotoma, respectively.</title>
        <authorList>
            <person name="Lee S.D."/>
        </authorList>
    </citation>
    <scope>NUCLEOTIDE SEQUENCE</scope>
    <source>
        <strain evidence="7">YMB-B2</strain>
    </source>
</reference>
<dbReference type="PANTHER" id="PTHR42852:SF6">
    <property type="entry name" value="THIOL:DISULFIDE INTERCHANGE PROTEIN DSBE"/>
    <property type="match status" value="1"/>
</dbReference>
<keyword evidence="4" id="KW-1015">Disulfide bond</keyword>
<keyword evidence="8" id="KW-1185">Reference proteome</keyword>
<dbReference type="CDD" id="cd02966">
    <property type="entry name" value="TlpA_like_family"/>
    <property type="match status" value="1"/>
</dbReference>
<dbReference type="InterPro" id="IPR013766">
    <property type="entry name" value="Thioredoxin_domain"/>
</dbReference>
<evidence type="ECO:0000313" key="8">
    <source>
        <dbReference type="Proteomes" id="UP001139289"/>
    </source>
</evidence>
<dbReference type="PROSITE" id="PS51352">
    <property type="entry name" value="THIOREDOXIN_2"/>
    <property type="match status" value="1"/>
</dbReference>
<dbReference type="AlphaFoldDB" id="A0A9X1LQS4"/>
<keyword evidence="2" id="KW-0201">Cytochrome c-type biogenesis</keyword>
<dbReference type="SUPFAM" id="SSF52833">
    <property type="entry name" value="Thioredoxin-like"/>
    <property type="match status" value="1"/>
</dbReference>
<dbReference type="RefSeq" id="WP_175988811.1">
    <property type="nucleotide sequence ID" value="NZ_JAGTTM010000005.1"/>
</dbReference>
<dbReference type="PANTHER" id="PTHR42852">
    <property type="entry name" value="THIOL:DISULFIDE INTERCHANGE PROTEIN DSBE"/>
    <property type="match status" value="1"/>
</dbReference>
<dbReference type="GO" id="GO:0017004">
    <property type="term" value="P:cytochrome complex assembly"/>
    <property type="evidence" value="ECO:0007669"/>
    <property type="project" value="UniProtKB-KW"/>
</dbReference>
<name>A0A9X1LQS4_9MICO</name>
<evidence type="ECO:0000256" key="1">
    <source>
        <dbReference type="ARBA" id="ARBA00004196"/>
    </source>
</evidence>
<evidence type="ECO:0000256" key="4">
    <source>
        <dbReference type="ARBA" id="ARBA00023157"/>
    </source>
</evidence>
<dbReference type="Proteomes" id="UP001139289">
    <property type="component" value="Unassembled WGS sequence"/>
</dbReference>
<keyword evidence="5" id="KW-0676">Redox-active center</keyword>
<dbReference type="InterPro" id="IPR050553">
    <property type="entry name" value="Thioredoxin_ResA/DsbE_sf"/>
</dbReference>
<keyword evidence="3" id="KW-0812">Transmembrane</keyword>
<evidence type="ECO:0000259" key="6">
    <source>
        <dbReference type="PROSITE" id="PS51352"/>
    </source>
</evidence>
<evidence type="ECO:0000256" key="5">
    <source>
        <dbReference type="ARBA" id="ARBA00023284"/>
    </source>
</evidence>
<dbReference type="EMBL" id="JAGTTM010000005">
    <property type="protein sequence ID" value="MCC2030175.1"/>
    <property type="molecule type" value="Genomic_DNA"/>
</dbReference>
<comment type="subcellular location">
    <subcellularLocation>
        <location evidence="1">Cell envelope</location>
    </subcellularLocation>
</comment>
<dbReference type="InterPro" id="IPR013740">
    <property type="entry name" value="Redoxin"/>
</dbReference>
<accession>A0A9X1LQS4</accession>
<comment type="caution">
    <text evidence="7">The sequence shown here is derived from an EMBL/GenBank/DDBJ whole genome shotgun (WGS) entry which is preliminary data.</text>
</comment>
<dbReference type="InterPro" id="IPR036249">
    <property type="entry name" value="Thioredoxin-like_sf"/>
</dbReference>
<protein>
    <submittedName>
        <fullName evidence="7">TlpA family protein disulfide reductase</fullName>
    </submittedName>
</protein>